<organism evidence="3 4">
    <name type="scientific">Eiseniibacteriota bacterium</name>
    <dbReference type="NCBI Taxonomy" id="2212470"/>
    <lineage>
        <taxon>Bacteria</taxon>
        <taxon>Candidatus Eiseniibacteriota</taxon>
    </lineage>
</organism>
<dbReference type="InterPro" id="IPR036388">
    <property type="entry name" value="WH-like_DNA-bd_sf"/>
</dbReference>
<keyword evidence="1" id="KW-0175">Coiled coil</keyword>
<dbReference type="Proteomes" id="UP000777784">
    <property type="component" value="Unassembled WGS sequence"/>
</dbReference>
<accession>A0A948RSF3</accession>
<evidence type="ECO:0000313" key="3">
    <source>
        <dbReference type="EMBL" id="MBU2689751.1"/>
    </source>
</evidence>
<dbReference type="SUPFAM" id="SSF88659">
    <property type="entry name" value="Sigma3 and sigma4 domains of RNA polymerase sigma factors"/>
    <property type="match status" value="1"/>
</dbReference>
<evidence type="ECO:0000313" key="4">
    <source>
        <dbReference type="Proteomes" id="UP000777784"/>
    </source>
</evidence>
<proteinExistence type="predicted"/>
<reference evidence="3" key="1">
    <citation type="submission" date="2021-05" db="EMBL/GenBank/DDBJ databases">
        <title>Energy efficiency and biological interactions define the core microbiome of deep oligotrophic groundwater.</title>
        <authorList>
            <person name="Mehrshad M."/>
            <person name="Lopez-Fernandez M."/>
            <person name="Bell E."/>
            <person name="Bernier-Latmani R."/>
            <person name="Bertilsson S."/>
            <person name="Dopson M."/>
        </authorList>
    </citation>
    <scope>NUCLEOTIDE SEQUENCE</scope>
    <source>
        <strain evidence="3">Modern_marine.mb.64</strain>
    </source>
</reference>
<dbReference type="Gene3D" id="1.10.10.10">
    <property type="entry name" value="Winged helix-like DNA-binding domain superfamily/Winged helix DNA-binding domain"/>
    <property type="match status" value="1"/>
</dbReference>
<dbReference type="AlphaFoldDB" id="A0A948RSF3"/>
<gene>
    <name evidence="3" type="ORF">KJ970_02410</name>
</gene>
<feature type="coiled-coil region" evidence="1">
    <location>
        <begin position="101"/>
        <end position="135"/>
    </location>
</feature>
<evidence type="ECO:0000256" key="1">
    <source>
        <dbReference type="SAM" id="Coils"/>
    </source>
</evidence>
<evidence type="ECO:0000259" key="2">
    <source>
        <dbReference type="Pfam" id="PF07638"/>
    </source>
</evidence>
<feature type="domain" description="RNA polymerase sigma-70 ECF-like HTH" evidence="2">
    <location>
        <begin position="46"/>
        <end position="169"/>
    </location>
</feature>
<dbReference type="EMBL" id="JAHJDP010000018">
    <property type="protein sequence ID" value="MBU2689751.1"/>
    <property type="molecule type" value="Genomic_DNA"/>
</dbReference>
<comment type="caution">
    <text evidence="3">The sequence shown here is derived from an EMBL/GenBank/DDBJ whole genome shotgun (WGS) entry which is preliminary data.</text>
</comment>
<sequence length="189" mass="21423">MDPTPSIWKELLKRSSALRRRYGDIPGGPEDTRSLALRAAAKFPNGGLPNVNTRDHLYAVWTKALYSVLNDLRRRQKTAQKHGFGHQVQIEDYHSSTDAGHDELLSQMIMALKELEKLDQEMEEQKAQILTMRYLGGLKWSEIAAELGSSITSVRREAQFAIAWMRNELIQSGVQMDNLDVREAGNDSK</sequence>
<protein>
    <recommendedName>
        <fullName evidence="2">RNA polymerase sigma-70 ECF-like HTH domain-containing protein</fullName>
    </recommendedName>
</protein>
<dbReference type="InterPro" id="IPR053812">
    <property type="entry name" value="HTH_Sigma70_ECF-like"/>
</dbReference>
<dbReference type="Pfam" id="PF07638">
    <property type="entry name" value="Sigma70_ECF"/>
    <property type="match status" value="1"/>
</dbReference>
<name>A0A948RSF3_UNCEI</name>
<dbReference type="InterPro" id="IPR013324">
    <property type="entry name" value="RNA_pol_sigma_r3/r4-like"/>
</dbReference>